<accession>A0A8S3GRD6</accession>
<evidence type="ECO:0000313" key="2">
    <source>
        <dbReference type="EMBL" id="CAF5168107.1"/>
    </source>
</evidence>
<sequence>MQELNEGYYRAWFHIKDEQQKKEEQKIFINEVISKKLEGAEKLMTTYGNGVWAVGDNPTWADLVVYDTIENLLKMDAQLLDKHSILKTNREAVAKLPKLAEYLANRKQTPF</sequence>
<evidence type="ECO:0000313" key="3">
    <source>
        <dbReference type="EMBL" id="CAF5228687.1"/>
    </source>
</evidence>
<dbReference type="Pfam" id="PF14497">
    <property type="entry name" value="GST_C_3"/>
    <property type="match status" value="1"/>
</dbReference>
<gene>
    <name evidence="2" type="ORF">BYL167_LOCUS76515</name>
    <name evidence="3" type="ORF">GIL414_LOCUS88287</name>
</gene>
<proteinExistence type="predicted"/>
<organism evidence="2 4">
    <name type="scientific">Rotaria magnacalcarata</name>
    <dbReference type="NCBI Taxonomy" id="392030"/>
    <lineage>
        <taxon>Eukaryota</taxon>
        <taxon>Metazoa</taxon>
        <taxon>Spiralia</taxon>
        <taxon>Gnathifera</taxon>
        <taxon>Rotifera</taxon>
        <taxon>Eurotatoria</taxon>
        <taxon>Bdelloidea</taxon>
        <taxon>Philodinida</taxon>
        <taxon>Philodinidae</taxon>
        <taxon>Rotaria</taxon>
    </lineage>
</organism>
<dbReference type="InterPro" id="IPR036282">
    <property type="entry name" value="Glutathione-S-Trfase_C_sf"/>
</dbReference>
<dbReference type="InterPro" id="IPR010987">
    <property type="entry name" value="Glutathione-S-Trfase_C-like"/>
</dbReference>
<dbReference type="EMBL" id="CAJOBJ010384866">
    <property type="protein sequence ID" value="CAF5228687.1"/>
    <property type="molecule type" value="Genomic_DNA"/>
</dbReference>
<dbReference type="Proteomes" id="UP000681967">
    <property type="component" value="Unassembled WGS sequence"/>
</dbReference>
<reference evidence="2" key="1">
    <citation type="submission" date="2021-02" db="EMBL/GenBank/DDBJ databases">
        <authorList>
            <person name="Nowell W R."/>
        </authorList>
    </citation>
    <scope>NUCLEOTIDE SEQUENCE</scope>
</reference>
<evidence type="ECO:0000259" key="1">
    <source>
        <dbReference type="PROSITE" id="PS50405"/>
    </source>
</evidence>
<feature type="domain" description="GST C-terminal" evidence="1">
    <location>
        <begin position="1"/>
        <end position="111"/>
    </location>
</feature>
<evidence type="ECO:0000313" key="4">
    <source>
        <dbReference type="Proteomes" id="UP000681967"/>
    </source>
</evidence>
<dbReference type="CDD" id="cd03192">
    <property type="entry name" value="GST_C_Sigma_like"/>
    <property type="match status" value="1"/>
</dbReference>
<comment type="caution">
    <text evidence="2">The sequence shown here is derived from an EMBL/GenBank/DDBJ whole genome shotgun (WGS) entry which is preliminary data.</text>
</comment>
<name>A0A8S3GRD6_9BILA</name>
<dbReference type="InterPro" id="IPR004046">
    <property type="entry name" value="GST_C"/>
</dbReference>
<protein>
    <recommendedName>
        <fullName evidence="1">GST C-terminal domain-containing protein</fullName>
    </recommendedName>
</protein>
<dbReference type="SUPFAM" id="SSF47616">
    <property type="entry name" value="GST C-terminal domain-like"/>
    <property type="match status" value="1"/>
</dbReference>
<dbReference type="Proteomes" id="UP000681720">
    <property type="component" value="Unassembled WGS sequence"/>
</dbReference>
<dbReference type="AlphaFoldDB" id="A0A8S3GRD6"/>
<dbReference type="EMBL" id="CAJOBH010276108">
    <property type="protein sequence ID" value="CAF5168107.1"/>
    <property type="molecule type" value="Genomic_DNA"/>
</dbReference>
<dbReference type="Gene3D" id="1.20.1050.10">
    <property type="match status" value="1"/>
</dbReference>
<dbReference type="PROSITE" id="PS50405">
    <property type="entry name" value="GST_CTER"/>
    <property type="match status" value="1"/>
</dbReference>